<dbReference type="Pfam" id="PF04239">
    <property type="entry name" value="DUF421"/>
    <property type="match status" value="1"/>
</dbReference>
<evidence type="ECO:0000259" key="8">
    <source>
        <dbReference type="Pfam" id="PF04239"/>
    </source>
</evidence>
<feature type="domain" description="YetF C-terminal" evidence="8">
    <location>
        <begin position="82"/>
        <end position="214"/>
    </location>
</feature>
<comment type="subcellular location">
    <subcellularLocation>
        <location evidence="1">Cell membrane</location>
        <topology evidence="1">Multi-pass membrane protein</topology>
    </subcellularLocation>
</comment>
<comment type="caution">
    <text evidence="9">The sequence shown here is derived from an EMBL/GenBank/DDBJ whole genome shotgun (WGS) entry which is preliminary data.</text>
</comment>
<dbReference type="RefSeq" id="WP_148989527.1">
    <property type="nucleotide sequence ID" value="NZ_VTEV01000007.1"/>
</dbReference>
<dbReference type="GO" id="GO:0005886">
    <property type="term" value="C:plasma membrane"/>
    <property type="evidence" value="ECO:0007669"/>
    <property type="project" value="UniProtKB-SubCell"/>
</dbReference>
<sequence>MPQWIEIVVRSFAIIIGLFLITKLLGKKQLSKLSFFEYIVGITVGDIAGTLSMDRDLNLTNGVTSILVWSLFPLVTSQISLRNKKFRDFVEGNATVFVRDGKILEHNLKKEKYTIDEFLEQLRKKDIFCVDDIEFATLESNGDLSVLLKKEKQPATYGDLHADAPEQIEPQTVIMDGEILDEPLAQIGLNRAWLDAELEKRNVLLDNVFLAQVNAWGEMCVDLYNDHIKAAPLKERVLTIVTLEKCISDLSFLSVTANSVENRAFYQSAMTSLEELSRKLRPLLKG</sequence>
<dbReference type="InterPro" id="IPR023090">
    <property type="entry name" value="UPF0702_alpha/beta_dom_sf"/>
</dbReference>
<evidence type="ECO:0000256" key="4">
    <source>
        <dbReference type="ARBA" id="ARBA00022692"/>
    </source>
</evidence>
<keyword evidence="3" id="KW-1003">Cell membrane</keyword>
<proteinExistence type="inferred from homology"/>
<dbReference type="AlphaFoldDB" id="A0A5D4SUH5"/>
<dbReference type="OrthoDB" id="9778331at2"/>
<accession>A0A5D4SUH5</accession>
<dbReference type="EMBL" id="VTEV01000007">
    <property type="protein sequence ID" value="TYS65754.1"/>
    <property type="molecule type" value="Genomic_DNA"/>
</dbReference>
<evidence type="ECO:0000256" key="2">
    <source>
        <dbReference type="ARBA" id="ARBA00006448"/>
    </source>
</evidence>
<keyword evidence="6 7" id="KW-0472">Membrane</keyword>
<feature type="transmembrane region" description="Helical" evidence="7">
    <location>
        <begin position="7"/>
        <end position="26"/>
    </location>
</feature>
<organism evidence="9 10">
    <name type="scientific">Sutcliffiella horikoshii</name>
    <dbReference type="NCBI Taxonomy" id="79883"/>
    <lineage>
        <taxon>Bacteria</taxon>
        <taxon>Bacillati</taxon>
        <taxon>Bacillota</taxon>
        <taxon>Bacilli</taxon>
        <taxon>Bacillales</taxon>
        <taxon>Bacillaceae</taxon>
        <taxon>Sutcliffiella</taxon>
    </lineage>
</organism>
<gene>
    <name evidence="9" type="ORF">FZC76_17885</name>
</gene>
<dbReference type="PANTHER" id="PTHR34582:SF7">
    <property type="entry name" value="UPF0702 TRANSMEMBRANE PROTEIN YDFS"/>
    <property type="match status" value="1"/>
</dbReference>
<evidence type="ECO:0000256" key="1">
    <source>
        <dbReference type="ARBA" id="ARBA00004651"/>
    </source>
</evidence>
<evidence type="ECO:0000256" key="7">
    <source>
        <dbReference type="SAM" id="Phobius"/>
    </source>
</evidence>
<comment type="similarity">
    <text evidence="2">Belongs to the UPF0702 family.</text>
</comment>
<dbReference type="STRING" id="79883.GCA_001636495_03524"/>
<evidence type="ECO:0000313" key="10">
    <source>
        <dbReference type="Proteomes" id="UP000322524"/>
    </source>
</evidence>
<dbReference type="Gene3D" id="3.30.240.20">
    <property type="entry name" value="bsu07140 like domains"/>
    <property type="match status" value="2"/>
</dbReference>
<name>A0A5D4SUH5_9BACI</name>
<evidence type="ECO:0000256" key="3">
    <source>
        <dbReference type="ARBA" id="ARBA00022475"/>
    </source>
</evidence>
<dbReference type="InterPro" id="IPR007353">
    <property type="entry name" value="DUF421"/>
</dbReference>
<dbReference type="Proteomes" id="UP000322524">
    <property type="component" value="Unassembled WGS sequence"/>
</dbReference>
<keyword evidence="4 7" id="KW-0812">Transmembrane</keyword>
<reference evidence="9 10" key="1">
    <citation type="submission" date="2019-08" db="EMBL/GenBank/DDBJ databases">
        <title>Bacillus genomes from the desert of Cuatro Cienegas, Coahuila.</title>
        <authorList>
            <person name="Olmedo-Alvarez G."/>
        </authorList>
    </citation>
    <scope>NUCLEOTIDE SEQUENCE [LARGE SCALE GENOMIC DNA]</scope>
    <source>
        <strain evidence="9 10">CH28_1T</strain>
    </source>
</reference>
<protein>
    <submittedName>
        <fullName evidence="9">DUF421 domain-containing protein</fullName>
    </submittedName>
</protein>
<dbReference type="PANTHER" id="PTHR34582">
    <property type="entry name" value="UPF0702 TRANSMEMBRANE PROTEIN YCAP"/>
    <property type="match status" value="1"/>
</dbReference>
<evidence type="ECO:0000313" key="9">
    <source>
        <dbReference type="EMBL" id="TYS65754.1"/>
    </source>
</evidence>
<evidence type="ECO:0000256" key="6">
    <source>
        <dbReference type="ARBA" id="ARBA00023136"/>
    </source>
</evidence>
<keyword evidence="5 7" id="KW-1133">Transmembrane helix</keyword>
<evidence type="ECO:0000256" key="5">
    <source>
        <dbReference type="ARBA" id="ARBA00022989"/>
    </source>
</evidence>